<dbReference type="Proteomes" id="UP000662088">
    <property type="component" value="Unassembled WGS sequence"/>
</dbReference>
<feature type="binding site" evidence="14">
    <location>
        <position position="1104"/>
    </location>
    <ligand>
        <name>[4Fe-4S] cluster</name>
        <dbReference type="ChEBI" id="CHEBI:49883"/>
    </ligand>
</feature>
<feature type="domain" description="UvrD-like helicase C-terminal" evidence="15">
    <location>
        <begin position="274"/>
        <end position="571"/>
    </location>
</feature>
<dbReference type="InterPro" id="IPR038726">
    <property type="entry name" value="PDDEXK_AddAB-type"/>
</dbReference>
<dbReference type="InterPro" id="IPR014140">
    <property type="entry name" value="DNA_helicase_suAddB"/>
</dbReference>
<evidence type="ECO:0000256" key="2">
    <source>
        <dbReference type="ARBA" id="ARBA00022722"/>
    </source>
</evidence>
<dbReference type="HAMAP" id="MF_01452">
    <property type="entry name" value="AddB_type1"/>
    <property type="match status" value="1"/>
</dbReference>
<comment type="similarity">
    <text evidence="14">Belongs to the helicase family. AddB/RexB type 1 subfamily.</text>
</comment>
<keyword evidence="7 14" id="KW-0347">Helicase</keyword>
<dbReference type="NCBIfam" id="TIGR02773">
    <property type="entry name" value="addB_Gpos"/>
    <property type="match status" value="1"/>
</dbReference>
<dbReference type="PANTHER" id="PTHR30591:SF1">
    <property type="entry name" value="RECBCD ENZYME SUBUNIT RECC"/>
    <property type="match status" value="1"/>
</dbReference>
<keyword evidence="13 14" id="KW-0234">DNA repair</keyword>
<evidence type="ECO:0000256" key="7">
    <source>
        <dbReference type="ARBA" id="ARBA00022806"/>
    </source>
</evidence>
<evidence type="ECO:0000256" key="5">
    <source>
        <dbReference type="ARBA" id="ARBA00022763"/>
    </source>
</evidence>
<dbReference type="Pfam" id="PF12705">
    <property type="entry name" value="PDDEXK_1"/>
    <property type="match status" value="1"/>
</dbReference>
<evidence type="ECO:0000256" key="12">
    <source>
        <dbReference type="ARBA" id="ARBA00023125"/>
    </source>
</evidence>
<reference evidence="16" key="1">
    <citation type="submission" date="2020-08" db="EMBL/GenBank/DDBJ databases">
        <title>Genome public.</title>
        <authorList>
            <person name="Liu C."/>
            <person name="Sun Q."/>
        </authorList>
    </citation>
    <scope>NUCLEOTIDE SEQUENCE</scope>
    <source>
        <strain evidence="16">NSJ-42</strain>
    </source>
</reference>
<dbReference type="GO" id="GO:0003690">
    <property type="term" value="F:double-stranded DNA binding"/>
    <property type="evidence" value="ECO:0007669"/>
    <property type="project" value="UniProtKB-UniRule"/>
</dbReference>
<evidence type="ECO:0000256" key="3">
    <source>
        <dbReference type="ARBA" id="ARBA00022723"/>
    </source>
</evidence>
<keyword evidence="12 14" id="KW-0238">DNA-binding</keyword>
<evidence type="ECO:0000259" key="15">
    <source>
        <dbReference type="PROSITE" id="PS51217"/>
    </source>
</evidence>
<comment type="cofactor">
    <cofactor evidence="14">
        <name>Mg(2+)</name>
        <dbReference type="ChEBI" id="CHEBI:18420"/>
    </cofactor>
</comment>
<dbReference type="SUPFAM" id="SSF52540">
    <property type="entry name" value="P-loop containing nucleoside triphosphate hydrolases"/>
    <property type="match status" value="2"/>
</dbReference>
<dbReference type="GO" id="GO:0000724">
    <property type="term" value="P:double-strand break repair via homologous recombination"/>
    <property type="evidence" value="ECO:0007669"/>
    <property type="project" value="UniProtKB-UniRule"/>
</dbReference>
<keyword evidence="6 14" id="KW-0378">Hydrolase</keyword>
<dbReference type="GO" id="GO:0004386">
    <property type="term" value="F:helicase activity"/>
    <property type="evidence" value="ECO:0007669"/>
    <property type="project" value="UniProtKB-KW"/>
</dbReference>
<evidence type="ECO:0000256" key="9">
    <source>
        <dbReference type="ARBA" id="ARBA00022840"/>
    </source>
</evidence>
<feature type="binding site" evidence="14">
    <location>
        <position position="776"/>
    </location>
    <ligand>
        <name>[4Fe-4S] cluster</name>
        <dbReference type="ChEBI" id="CHEBI:49883"/>
    </ligand>
</feature>
<comment type="caution">
    <text evidence="16">The sequence shown here is derived from an EMBL/GenBank/DDBJ whole genome shotgun (WGS) entry which is preliminary data.</text>
</comment>
<dbReference type="GO" id="GO:0005524">
    <property type="term" value="F:ATP binding"/>
    <property type="evidence" value="ECO:0007669"/>
    <property type="project" value="UniProtKB-UniRule"/>
</dbReference>
<keyword evidence="9 14" id="KW-0067">ATP-binding</keyword>
<keyword evidence="8 14" id="KW-0269">Exonuclease</keyword>
<evidence type="ECO:0000256" key="13">
    <source>
        <dbReference type="ARBA" id="ARBA00023204"/>
    </source>
</evidence>
<sequence length="1145" mass="134041">MGIRFIFGRAGSGKSEFCLKSIDKKIRECDKDNKLILLVPDQYTFQSEKKLLEHTGEKSLLRAEVLSFKRMANRVFDRVGGRTENIIEDSGKNMLIYKLLKENMDDLHYFNKISRKQGFVGVVSKTITEFKKYNIAEEILINKKEELNEGELKDKIKDLSFIYHKFNDNLHKNYIDSEDVLSLLAEKLKESQMYRDAEIWIDEFTTFTPQQMEIIKILAKRCKRVNITLCSEGKNDEETDIFDAIKNTEYKILKLMEENNIPYEKPINLNKDIPYRFKQSEELAHIEKHLFTYPFKTYKGKVKDIRLYKANNSYSEMEWVAQDIVRLVRDKNYRYKDIAVVCRDIDSYDKITSVIFNEYNIPVFLDKKREILSNPLVVLILSTLEILISNWSYESVFKYVKSGLIKLDREFIDKLENHILLNGIRGYRWTSELLKEIEEPSKDEIEIAEIMEEIRKPIINLYRKVGNENSVKEYCIAIYELLVEINALETIDEWIDEFEKIGLQDKVKEYSQVPQIVMDILDQAVEVLGDEVTDIKTFARILSSGFEEHEVGVIPMSLDQVNVGDIARIKGREVKALYIVGANDGVLPSANKNEGILSDEDRIELKELGIEIASDTRSRIFEEQFMVYTALTIASEYLMITYPMADFEGKSLRPSIIIPRMKKIFRNLQEESEIYNINIKEDKFNKITAPIPTFNEMVTAMRREFEKEEIEDYWVQAYKWFEESEEFKLKSDVIFKGLTYSNLLENIPRDLIKKLYADDNGRFMFSVSRLEKYAQCPFSYYIQYGLKAKDRKIYEFTAPDLGAFMHDILDKFTNKIKKENIAWIDLDKNKCAQIVNELVDTKLKNEENSILNSSKKYQYFAGRFKRIITKSVVVISEQMKKGEFDIFKSEFDFGDFKDSEPITLELPSKEKVYLKGRVDRIDKAVIDGETYIRIVDYKSGSKTFDLNELYYGLQIQLLVYLDAILKNSQHILHEQCMPGAILYFKIDDPIIKSKKALEDDEIKDEVLKKLKMNGLLLKDAKLVKAMDKDMETYSLIIPAAFKKDGDFSSTSSVVTEEQFEILRKYVNDKMVELCDEMLSGQIKIEPTKSLKVTYCDYCDYSSICQFDTSIRDNKYKVLLNKDKEEIWECMKNRVEYQKEDNNVGN</sequence>
<evidence type="ECO:0000256" key="8">
    <source>
        <dbReference type="ARBA" id="ARBA00022839"/>
    </source>
</evidence>
<evidence type="ECO:0000256" key="14">
    <source>
        <dbReference type="HAMAP-Rule" id="MF_01452"/>
    </source>
</evidence>
<keyword evidence="1 14" id="KW-0004">4Fe-4S</keyword>
<evidence type="ECO:0000256" key="10">
    <source>
        <dbReference type="ARBA" id="ARBA00023004"/>
    </source>
</evidence>
<keyword evidence="10 14" id="KW-0408">Iron</keyword>
<dbReference type="InterPro" id="IPR049035">
    <property type="entry name" value="ADDB_N"/>
</dbReference>
<feature type="binding site" evidence="14">
    <location>
        <position position="1098"/>
    </location>
    <ligand>
        <name>[4Fe-4S] cluster</name>
        <dbReference type="ChEBI" id="CHEBI:49883"/>
    </ligand>
</feature>
<accession>A0A8I0ADF0</accession>
<keyword evidence="5 14" id="KW-0227">DNA damage</keyword>
<dbReference type="GO" id="GO:0051539">
    <property type="term" value="F:4 iron, 4 sulfur cluster binding"/>
    <property type="evidence" value="ECO:0007669"/>
    <property type="project" value="UniProtKB-KW"/>
</dbReference>
<protein>
    <recommendedName>
        <fullName evidence="14">ATP-dependent helicase/deoxyribonuclease subunit B</fullName>
        <ecNumber evidence="14">3.1.-.-</ecNumber>
    </recommendedName>
    <alternativeName>
        <fullName evidence="14">ATP-dependent helicase/nuclease subunit AddB</fullName>
    </alternativeName>
</protein>
<evidence type="ECO:0000313" key="16">
    <source>
        <dbReference type="EMBL" id="MBC5640369.1"/>
    </source>
</evidence>
<dbReference type="InterPro" id="IPR011604">
    <property type="entry name" value="PDDEXK-like_dom_sf"/>
</dbReference>
<dbReference type="Pfam" id="PF21445">
    <property type="entry name" value="ADDB_N"/>
    <property type="match status" value="1"/>
</dbReference>
<evidence type="ECO:0000256" key="6">
    <source>
        <dbReference type="ARBA" id="ARBA00022801"/>
    </source>
</evidence>
<comment type="miscellaneous">
    <text evidence="14">Despite having conserved helicase domains, this subunit does not have helicase activity.</text>
</comment>
<proteinExistence type="inferred from homology"/>
<dbReference type="InterPro" id="IPR014017">
    <property type="entry name" value="DNA_helicase_UvrD-like_C"/>
</dbReference>
<comment type="subunit">
    <text evidence="14">Heterodimer of AddA and AddB.</text>
</comment>
<dbReference type="AlphaFoldDB" id="A0A8I0ADF0"/>
<dbReference type="EMBL" id="JACOOQ010000012">
    <property type="protein sequence ID" value="MBC5640369.1"/>
    <property type="molecule type" value="Genomic_DNA"/>
</dbReference>
<comment type="function">
    <text evidence="14">The heterodimer acts as both an ATP-dependent DNA helicase and an ATP-dependent, dual-direction single-stranded exonuclease. Recognizes the chi site generating a DNA molecule suitable for the initiation of homologous recombination. The AddB subunit has 5' -&gt; 3' nuclease activity but not helicase activity.</text>
</comment>
<evidence type="ECO:0000256" key="1">
    <source>
        <dbReference type="ARBA" id="ARBA00022485"/>
    </source>
</evidence>
<dbReference type="PANTHER" id="PTHR30591">
    <property type="entry name" value="RECBCD ENZYME SUBUNIT RECC"/>
    <property type="match status" value="1"/>
</dbReference>
<dbReference type="Gene3D" id="3.40.50.300">
    <property type="entry name" value="P-loop containing nucleotide triphosphate hydrolases"/>
    <property type="match status" value="4"/>
</dbReference>
<keyword evidence="11 14" id="KW-0411">Iron-sulfur</keyword>
<keyword evidence="17" id="KW-1185">Reference proteome</keyword>
<keyword evidence="3 14" id="KW-0479">Metal-binding</keyword>
<dbReference type="PROSITE" id="PS51217">
    <property type="entry name" value="UVRD_HELICASE_CTER"/>
    <property type="match status" value="1"/>
</dbReference>
<comment type="cofactor">
    <cofactor evidence="14">
        <name>[4Fe-4S] cluster</name>
        <dbReference type="ChEBI" id="CHEBI:49883"/>
    </cofactor>
    <text evidence="14">Binds 1 [4Fe-4S] cluster.</text>
</comment>
<dbReference type="RefSeq" id="WP_186835158.1">
    <property type="nucleotide sequence ID" value="NZ_JACOOQ010000012.1"/>
</dbReference>
<feature type="binding site" evidence="14">
    <location>
        <position position="1095"/>
    </location>
    <ligand>
        <name>[4Fe-4S] cluster</name>
        <dbReference type="ChEBI" id="CHEBI:49883"/>
    </ligand>
</feature>
<dbReference type="GO" id="GO:0046872">
    <property type="term" value="F:metal ion binding"/>
    <property type="evidence" value="ECO:0007669"/>
    <property type="project" value="UniProtKB-KW"/>
</dbReference>
<name>A0A8I0ADF0_9CLOT</name>
<gene>
    <name evidence="14 16" type="primary">addB</name>
    <name evidence="16" type="ORF">H8R92_08040</name>
</gene>
<organism evidence="16 17">
    <name type="scientific">Clostridium lentum</name>
    <dbReference type="NCBI Taxonomy" id="2763037"/>
    <lineage>
        <taxon>Bacteria</taxon>
        <taxon>Bacillati</taxon>
        <taxon>Bacillota</taxon>
        <taxon>Clostridia</taxon>
        <taxon>Eubacteriales</taxon>
        <taxon>Clostridiaceae</taxon>
        <taxon>Clostridium</taxon>
    </lineage>
</organism>
<dbReference type="Gene3D" id="6.10.140.1030">
    <property type="match status" value="1"/>
</dbReference>
<evidence type="ECO:0000256" key="4">
    <source>
        <dbReference type="ARBA" id="ARBA00022741"/>
    </source>
</evidence>
<dbReference type="Gene3D" id="3.90.320.10">
    <property type="match status" value="1"/>
</dbReference>
<evidence type="ECO:0000256" key="11">
    <source>
        <dbReference type="ARBA" id="ARBA00023014"/>
    </source>
</evidence>
<keyword evidence="2 14" id="KW-0540">Nuclease</keyword>
<evidence type="ECO:0000313" key="17">
    <source>
        <dbReference type="Proteomes" id="UP000662088"/>
    </source>
</evidence>
<keyword evidence="4 14" id="KW-0547">Nucleotide-binding</keyword>
<dbReference type="EC" id="3.1.-.-" evidence="14"/>
<dbReference type="InterPro" id="IPR027417">
    <property type="entry name" value="P-loop_NTPase"/>
</dbReference>
<dbReference type="GO" id="GO:0008409">
    <property type="term" value="F:5'-3' exonuclease activity"/>
    <property type="evidence" value="ECO:0007669"/>
    <property type="project" value="UniProtKB-UniRule"/>
</dbReference>